<sequence>MAVFVVYKPANEGLLTMDGRLVVQTGGLPVKIGAVLVGGIGVGGGAIGRHRHQSAREGLNANGAKSATSMARRLPARPLAARAI</sequence>
<name>A0A176WZN0_AGRTU</name>
<dbReference type="RefSeq" id="WP_063951086.1">
    <property type="nucleotide sequence ID" value="NZ_CP072308.1"/>
</dbReference>
<gene>
    <name evidence="1" type="ORF">A7J57_18520</name>
</gene>
<organism evidence="1 2">
    <name type="scientific">Agrobacterium tumefaciens</name>
    <dbReference type="NCBI Taxonomy" id="358"/>
    <lineage>
        <taxon>Bacteria</taxon>
        <taxon>Pseudomonadati</taxon>
        <taxon>Pseudomonadota</taxon>
        <taxon>Alphaproteobacteria</taxon>
        <taxon>Hyphomicrobiales</taxon>
        <taxon>Rhizobiaceae</taxon>
        <taxon>Rhizobium/Agrobacterium group</taxon>
        <taxon>Agrobacterium</taxon>
        <taxon>Agrobacterium tumefaciens complex</taxon>
    </lineage>
</organism>
<accession>A0A176WZN0</accession>
<dbReference type="Proteomes" id="UP000077098">
    <property type="component" value="Unassembled WGS sequence"/>
</dbReference>
<dbReference type="Gene3D" id="3.30.450.150">
    <property type="entry name" value="Haem-degrading domain"/>
    <property type="match status" value="1"/>
</dbReference>
<comment type="caution">
    <text evidence="1">The sequence shown here is derived from an EMBL/GenBank/DDBJ whole genome shotgun (WGS) entry which is preliminary data.</text>
</comment>
<reference evidence="1 2" key="1">
    <citation type="submission" date="2016-05" db="EMBL/GenBank/DDBJ databases">
        <authorList>
            <person name="Lavstsen T."/>
            <person name="Jespersen J.S."/>
        </authorList>
    </citation>
    <scope>NUCLEOTIDE SEQUENCE [LARGE SCALE GENOMIC DNA]</scope>
    <source>
        <strain evidence="1 2">KCJ1736</strain>
    </source>
</reference>
<dbReference type="SUPFAM" id="SSF143744">
    <property type="entry name" value="GlcG-like"/>
    <property type="match status" value="1"/>
</dbReference>
<protein>
    <submittedName>
        <fullName evidence="1">Uncharacterized protein</fullName>
    </submittedName>
</protein>
<dbReference type="InterPro" id="IPR038084">
    <property type="entry name" value="PduO/GlcC-like_sf"/>
</dbReference>
<dbReference type="InterPro" id="IPR005624">
    <property type="entry name" value="PduO/GlcC-like"/>
</dbReference>
<dbReference type="EMBL" id="LXPS01000038">
    <property type="protein sequence ID" value="OAE38458.1"/>
    <property type="molecule type" value="Genomic_DNA"/>
</dbReference>
<dbReference type="AlphaFoldDB" id="A0A176WZN0"/>
<dbReference type="Pfam" id="PF03928">
    <property type="entry name" value="HbpS-like"/>
    <property type="match status" value="1"/>
</dbReference>
<evidence type="ECO:0000313" key="2">
    <source>
        <dbReference type="Proteomes" id="UP000077098"/>
    </source>
</evidence>
<proteinExistence type="predicted"/>
<evidence type="ECO:0000313" key="1">
    <source>
        <dbReference type="EMBL" id="OAE38458.1"/>
    </source>
</evidence>